<dbReference type="Pfam" id="PF02698">
    <property type="entry name" value="DUF218"/>
    <property type="match status" value="1"/>
</dbReference>
<feature type="transmembrane region" description="Helical" evidence="1">
    <location>
        <begin position="12"/>
        <end position="31"/>
    </location>
</feature>
<dbReference type="InterPro" id="IPR003848">
    <property type="entry name" value="DUF218"/>
</dbReference>
<dbReference type="EMBL" id="CP098611">
    <property type="protein sequence ID" value="USR93106.1"/>
    <property type="molecule type" value="Genomic_DNA"/>
</dbReference>
<accession>A0ABY5AW47</accession>
<feature type="transmembrane region" description="Helical" evidence="1">
    <location>
        <begin position="37"/>
        <end position="56"/>
    </location>
</feature>
<dbReference type="Proteomes" id="UP001056708">
    <property type="component" value="Chromosome"/>
</dbReference>
<evidence type="ECO:0000259" key="2">
    <source>
        <dbReference type="Pfam" id="PF02698"/>
    </source>
</evidence>
<dbReference type="Gene3D" id="3.40.50.620">
    <property type="entry name" value="HUPs"/>
    <property type="match status" value="1"/>
</dbReference>
<feature type="domain" description="DUF218" evidence="2">
    <location>
        <begin position="78"/>
        <end position="253"/>
    </location>
</feature>
<dbReference type="PANTHER" id="PTHR30336:SF4">
    <property type="entry name" value="ENVELOPE BIOGENESIS FACTOR ELYC"/>
    <property type="match status" value="1"/>
</dbReference>
<proteinExistence type="predicted"/>
<reference evidence="3" key="1">
    <citation type="submission" date="2022-06" db="EMBL/GenBank/DDBJ databases">
        <title>Genome sequence of Phormidium yuhuli AB48 isolated from an industrial photobioreactor environment.</title>
        <authorList>
            <person name="Qiu Y."/>
            <person name="Noonan A.J.C."/>
            <person name="Dofher K."/>
            <person name="Koch M."/>
            <person name="Kieft B."/>
            <person name="Lin X."/>
            <person name="Ziels R.M."/>
            <person name="Hallam S.J."/>
        </authorList>
    </citation>
    <scope>NUCLEOTIDE SEQUENCE</scope>
    <source>
        <strain evidence="3">AB48</strain>
    </source>
</reference>
<keyword evidence="1" id="KW-0812">Transmembrane</keyword>
<dbReference type="PROSITE" id="PS51257">
    <property type="entry name" value="PROKAR_LIPOPROTEIN"/>
    <property type="match status" value="1"/>
</dbReference>
<keyword evidence="1" id="KW-0472">Membrane</keyword>
<gene>
    <name evidence="3" type="ORF">NEA10_04360</name>
</gene>
<dbReference type="InterPro" id="IPR014729">
    <property type="entry name" value="Rossmann-like_a/b/a_fold"/>
</dbReference>
<evidence type="ECO:0000313" key="3">
    <source>
        <dbReference type="EMBL" id="USR93106.1"/>
    </source>
</evidence>
<evidence type="ECO:0000313" key="4">
    <source>
        <dbReference type="Proteomes" id="UP001056708"/>
    </source>
</evidence>
<dbReference type="PANTHER" id="PTHR30336">
    <property type="entry name" value="INNER MEMBRANE PROTEIN, PROBABLE PERMEASE"/>
    <property type="match status" value="1"/>
</dbReference>
<dbReference type="InterPro" id="IPR051599">
    <property type="entry name" value="Cell_Envelope_Assoc"/>
</dbReference>
<protein>
    <submittedName>
        <fullName evidence="3">YdcF family protein</fullName>
    </submittedName>
</protein>
<dbReference type="CDD" id="cd06259">
    <property type="entry name" value="YdcF-like"/>
    <property type="match status" value="1"/>
</dbReference>
<name>A0ABY5AW47_9CYAN</name>
<organism evidence="3 4">
    <name type="scientific">Phormidium yuhuli AB48</name>
    <dbReference type="NCBI Taxonomy" id="2940671"/>
    <lineage>
        <taxon>Bacteria</taxon>
        <taxon>Bacillati</taxon>
        <taxon>Cyanobacteriota</taxon>
        <taxon>Cyanophyceae</taxon>
        <taxon>Oscillatoriophycideae</taxon>
        <taxon>Oscillatoriales</taxon>
        <taxon>Oscillatoriaceae</taxon>
        <taxon>Phormidium</taxon>
        <taxon>Phormidium yuhuli</taxon>
    </lineage>
</organism>
<evidence type="ECO:0000256" key="1">
    <source>
        <dbReference type="SAM" id="Phobius"/>
    </source>
</evidence>
<keyword evidence="4" id="KW-1185">Reference proteome</keyword>
<keyword evidence="1" id="KW-1133">Transmembrane helix</keyword>
<sequence>MFFFLSKLLPSLVYPLGLACILMLLALLLLWKRPAVASLVLVVGFVALMAGGNSWVSSSLVRSLERQHLPVGDLPQAEAIVVLGGATRSPNPPRPWVEVNEAGDRPIYAARLFLQEKAPVIILSGGRLSWTGEIGSEAEDMAQLVQALGVPESALLLEHTSLNTRQNAENVQVILQEQGIEEILLVTSAIHMPRSLRVFQKLGITTIAAPTDFLIADSVGGDDGESWQAIVLNLIPDAERLALTTRALKEYLGLWVYQLRGWA</sequence>